<evidence type="ECO:0000313" key="3">
    <source>
        <dbReference type="Proteomes" id="UP000199251"/>
    </source>
</evidence>
<dbReference type="EMBL" id="CTEE01000001">
    <property type="protein sequence ID" value="CQD10388.1"/>
    <property type="molecule type" value="Genomic_DNA"/>
</dbReference>
<proteinExistence type="predicted"/>
<dbReference type="InterPro" id="IPR011089">
    <property type="entry name" value="GmrSD_C"/>
</dbReference>
<protein>
    <submittedName>
        <fullName evidence="2">Membrane or exported protein</fullName>
    </submittedName>
</protein>
<sequence>MARINSKVLLWLSAAAVLAVLVAYQTLGSTSARHAQIAARADVPTVAPGTDVLAGIAVAPLRVHHYDYRRSAFGDSWDDDNDAPGGHNGCDTRDDILDRDLVDKTYVAIKRCPNAVATGTLHDPYTNTIIGFQRGAKVGESVQIDHIVPLAYAWDMGAFGWPDSERLRFANDPANLLAVQGQANQDKGDLPPALWMPPNRAFACQYAMQFIAVLRGYQLPVDQASAGALRQAAATCPVGP</sequence>
<dbReference type="PANTHER" id="PTHR24094">
    <property type="entry name" value="SECRETED PROTEIN"/>
    <property type="match status" value="1"/>
</dbReference>
<organism evidence="2 3">
    <name type="scientific">Mycobacterium lentiflavum</name>
    <dbReference type="NCBI Taxonomy" id="141349"/>
    <lineage>
        <taxon>Bacteria</taxon>
        <taxon>Bacillati</taxon>
        <taxon>Actinomycetota</taxon>
        <taxon>Actinomycetes</taxon>
        <taxon>Mycobacteriales</taxon>
        <taxon>Mycobacteriaceae</taxon>
        <taxon>Mycobacterium</taxon>
        <taxon>Mycobacterium simiae complex</taxon>
    </lineage>
</organism>
<dbReference type="STRING" id="141349.BN1232_01915"/>
<feature type="domain" description="GmrSD restriction endonucleases C-terminal" evidence="1">
    <location>
        <begin position="91"/>
        <end position="230"/>
    </location>
</feature>
<reference evidence="2 3" key="1">
    <citation type="submission" date="2015-03" db="EMBL/GenBank/DDBJ databases">
        <authorList>
            <person name="Urmite Genomes"/>
        </authorList>
    </citation>
    <scope>NUCLEOTIDE SEQUENCE [LARGE SCALE GENOMIC DNA]</scope>
    <source>
        <strain evidence="2 3">CSUR P1491</strain>
    </source>
</reference>
<dbReference type="Proteomes" id="UP000199251">
    <property type="component" value="Unassembled WGS sequence"/>
</dbReference>
<evidence type="ECO:0000259" key="1">
    <source>
        <dbReference type="Pfam" id="PF07510"/>
    </source>
</evidence>
<name>A0A0E4CMM4_MYCLN</name>
<evidence type="ECO:0000313" key="2">
    <source>
        <dbReference type="EMBL" id="CQD10388.1"/>
    </source>
</evidence>
<dbReference type="PANTHER" id="PTHR24094:SF15">
    <property type="entry name" value="AMP-DEPENDENT SYNTHETASE_LIGASE DOMAIN-CONTAINING PROTEIN-RELATED"/>
    <property type="match status" value="1"/>
</dbReference>
<gene>
    <name evidence="2" type="ORF">BN1232_01915</name>
</gene>
<dbReference type="AlphaFoldDB" id="A0A0E4CMM4"/>
<dbReference type="Pfam" id="PF07510">
    <property type="entry name" value="GmrSD_C"/>
    <property type="match status" value="1"/>
</dbReference>
<accession>A0A0E4CMM4</accession>